<name>A0ABQ9XY32_9EUKA</name>
<keyword evidence="2" id="KW-1185">Reference proteome</keyword>
<accession>A0ABQ9XY32</accession>
<comment type="caution">
    <text evidence="1">The sequence shown here is derived from an EMBL/GenBank/DDBJ whole genome shotgun (WGS) entry which is preliminary data.</text>
</comment>
<evidence type="ECO:0000313" key="1">
    <source>
        <dbReference type="EMBL" id="KAK2956401.1"/>
    </source>
</evidence>
<evidence type="ECO:0000313" key="2">
    <source>
        <dbReference type="Proteomes" id="UP001281761"/>
    </source>
</evidence>
<dbReference type="Proteomes" id="UP001281761">
    <property type="component" value="Unassembled WGS sequence"/>
</dbReference>
<organism evidence="1 2">
    <name type="scientific">Blattamonas nauphoetae</name>
    <dbReference type="NCBI Taxonomy" id="2049346"/>
    <lineage>
        <taxon>Eukaryota</taxon>
        <taxon>Metamonada</taxon>
        <taxon>Preaxostyla</taxon>
        <taxon>Oxymonadida</taxon>
        <taxon>Blattamonas</taxon>
    </lineage>
</organism>
<sequence>MHPQLSRPSTSRLTSKCFLLIHSTNTQPLRLAWKYHLELPHLCLKVGMASLIHQFFRLTCPPLVFRCHSRQKGTIVHLRIPLLMNSPHTANHQPRERVPYPKLRQSFRRYLSCQKLLRAFDPFNDNMRNRKQSS</sequence>
<proteinExistence type="predicted"/>
<protein>
    <submittedName>
        <fullName evidence="1">Uncharacterized protein</fullName>
    </submittedName>
</protein>
<gene>
    <name evidence="1" type="ORF">BLNAU_8624</name>
</gene>
<reference evidence="1 2" key="1">
    <citation type="journal article" date="2022" name="bioRxiv">
        <title>Genomics of Preaxostyla Flagellates Illuminates Evolutionary Transitions and the Path Towards Mitochondrial Loss.</title>
        <authorList>
            <person name="Novak L.V.F."/>
            <person name="Treitli S.C."/>
            <person name="Pyrih J."/>
            <person name="Halakuc P."/>
            <person name="Pipaliya S.V."/>
            <person name="Vacek V."/>
            <person name="Brzon O."/>
            <person name="Soukal P."/>
            <person name="Eme L."/>
            <person name="Dacks J.B."/>
            <person name="Karnkowska A."/>
            <person name="Elias M."/>
            <person name="Hampl V."/>
        </authorList>
    </citation>
    <scope>NUCLEOTIDE SEQUENCE [LARGE SCALE GENOMIC DNA]</scope>
    <source>
        <strain evidence="1">NAU3</strain>
        <tissue evidence="1">Gut</tissue>
    </source>
</reference>
<dbReference type="EMBL" id="JARBJD010000056">
    <property type="protein sequence ID" value="KAK2956401.1"/>
    <property type="molecule type" value="Genomic_DNA"/>
</dbReference>